<keyword evidence="4" id="KW-1003">Cell membrane</keyword>
<comment type="caution">
    <text evidence="10">The sequence shown here is derived from an EMBL/GenBank/DDBJ whole genome shotgun (WGS) entry which is preliminary data.</text>
</comment>
<keyword evidence="11" id="KW-1185">Reference proteome</keyword>
<evidence type="ECO:0000256" key="2">
    <source>
        <dbReference type="ARBA" id="ARBA00009765"/>
    </source>
</evidence>
<dbReference type="SUPFAM" id="SSF143865">
    <property type="entry name" value="CorA soluble domain-like"/>
    <property type="match status" value="1"/>
</dbReference>
<dbReference type="GO" id="GO:0000287">
    <property type="term" value="F:magnesium ion binding"/>
    <property type="evidence" value="ECO:0007669"/>
    <property type="project" value="TreeGrafter"/>
</dbReference>
<sequence length="570" mass="64379">MPRENSFSDDDGRSLTPDLEDAVNPYPPPTSPNYPRSPPLNPPNLYTTRTRESVRSRAHSTNLRPPIDRFRHAVRKVIALHRGAAVMTRRPAGAEPGIDPRSAAADLQFGGVQQECVIEVVDYSGVRASFGRMMNREFIELMNDPTASEREPWVKVRWINIAGLSWDVVKAISIKYDLHPLALEDVFHSHSRARSKVDYYVRHLFLRVLCHELGDQDQDPLSTLPHAQSPTRENSGDEKRSFLRRRNPLSGSAQRSASSLNIPQMRAAADSVTEQRRMQDVALAALKSGERVNVNVVPMCIFLLRDGTVISIHSTPSLRITEPITNRLRQFDTGLRTSADPSLLVQSLLALVADNALEVVNAYQDKIKKFERKVLARPSIETVRNLHILSSDLILHRRTLAPIKTVVYGLRRYDLDRAAALVDPSAEDADQSVKIVGFMSHATQIYLADVHDNMEYVLSQLDVIAGIGQNLGDYTFNMTSYEMNEVMRRLMLVTVIFLPLTLLTGYFGMNFDFMWSTKSHNHSDSVFWIIALPIEVIIVPLFLGPDIRRLVHYMQKRMLTKRAVEAVRSA</sequence>
<organism evidence="10 11">
    <name type="scientific">Mycena metata</name>
    <dbReference type="NCBI Taxonomy" id="1033252"/>
    <lineage>
        <taxon>Eukaryota</taxon>
        <taxon>Fungi</taxon>
        <taxon>Dikarya</taxon>
        <taxon>Basidiomycota</taxon>
        <taxon>Agaricomycotina</taxon>
        <taxon>Agaricomycetes</taxon>
        <taxon>Agaricomycetidae</taxon>
        <taxon>Agaricales</taxon>
        <taxon>Marasmiineae</taxon>
        <taxon>Mycenaceae</taxon>
        <taxon>Mycena</taxon>
    </lineage>
</organism>
<dbReference type="GO" id="GO:0015095">
    <property type="term" value="F:magnesium ion transmembrane transporter activity"/>
    <property type="evidence" value="ECO:0007669"/>
    <property type="project" value="TreeGrafter"/>
</dbReference>
<name>A0AAD7JI50_9AGAR</name>
<dbReference type="PANTHER" id="PTHR46494:SF1">
    <property type="entry name" value="CORA FAMILY METAL ION TRANSPORTER (EUROFUNG)"/>
    <property type="match status" value="1"/>
</dbReference>
<dbReference type="Proteomes" id="UP001215598">
    <property type="component" value="Unassembled WGS sequence"/>
</dbReference>
<feature type="region of interest" description="Disordered" evidence="8">
    <location>
        <begin position="220"/>
        <end position="260"/>
    </location>
</feature>
<evidence type="ECO:0000256" key="6">
    <source>
        <dbReference type="ARBA" id="ARBA00022989"/>
    </source>
</evidence>
<comment type="similarity">
    <text evidence="2">Belongs to the CorA metal ion transporter (MIT) (TC 1.A.35) family.</text>
</comment>
<feature type="region of interest" description="Disordered" evidence="8">
    <location>
        <begin position="1"/>
        <end position="61"/>
    </location>
</feature>
<dbReference type="Gene3D" id="1.20.58.340">
    <property type="entry name" value="Magnesium transport protein CorA, transmembrane region"/>
    <property type="match status" value="2"/>
</dbReference>
<dbReference type="Gene3D" id="3.30.460.20">
    <property type="entry name" value="CorA soluble domain-like"/>
    <property type="match status" value="1"/>
</dbReference>
<evidence type="ECO:0000313" key="10">
    <source>
        <dbReference type="EMBL" id="KAJ7765334.1"/>
    </source>
</evidence>
<feature type="compositionally biased region" description="Polar residues" evidence="8">
    <location>
        <begin position="220"/>
        <end position="233"/>
    </location>
</feature>
<evidence type="ECO:0000256" key="5">
    <source>
        <dbReference type="ARBA" id="ARBA00022692"/>
    </source>
</evidence>
<keyword evidence="5 9" id="KW-0812">Transmembrane</keyword>
<evidence type="ECO:0000256" key="9">
    <source>
        <dbReference type="SAM" id="Phobius"/>
    </source>
</evidence>
<dbReference type="PANTHER" id="PTHR46494">
    <property type="entry name" value="CORA FAMILY METAL ION TRANSPORTER (EUROFUNG)"/>
    <property type="match status" value="1"/>
</dbReference>
<proteinExistence type="inferred from homology"/>
<accession>A0AAD7JI50</accession>
<dbReference type="EMBL" id="JARKIB010000026">
    <property type="protein sequence ID" value="KAJ7765334.1"/>
    <property type="molecule type" value="Genomic_DNA"/>
</dbReference>
<dbReference type="Pfam" id="PF01544">
    <property type="entry name" value="CorA"/>
    <property type="match status" value="1"/>
</dbReference>
<feature type="transmembrane region" description="Helical" evidence="9">
    <location>
        <begin position="490"/>
        <end position="507"/>
    </location>
</feature>
<dbReference type="GO" id="GO:0005886">
    <property type="term" value="C:plasma membrane"/>
    <property type="evidence" value="ECO:0007669"/>
    <property type="project" value="UniProtKB-SubCell"/>
</dbReference>
<evidence type="ECO:0000256" key="3">
    <source>
        <dbReference type="ARBA" id="ARBA00022448"/>
    </source>
</evidence>
<protein>
    <submittedName>
        <fullName evidence="10">Magnesium transporter</fullName>
    </submittedName>
</protein>
<comment type="subcellular location">
    <subcellularLocation>
        <location evidence="1">Cell membrane</location>
        <topology evidence="1">Multi-pass membrane protein</topology>
    </subcellularLocation>
</comment>
<keyword evidence="3" id="KW-0813">Transport</keyword>
<reference evidence="10" key="1">
    <citation type="submission" date="2023-03" db="EMBL/GenBank/DDBJ databases">
        <title>Massive genome expansion in bonnet fungi (Mycena s.s.) driven by repeated elements and novel gene families across ecological guilds.</title>
        <authorList>
            <consortium name="Lawrence Berkeley National Laboratory"/>
            <person name="Harder C.B."/>
            <person name="Miyauchi S."/>
            <person name="Viragh M."/>
            <person name="Kuo A."/>
            <person name="Thoen E."/>
            <person name="Andreopoulos B."/>
            <person name="Lu D."/>
            <person name="Skrede I."/>
            <person name="Drula E."/>
            <person name="Henrissat B."/>
            <person name="Morin E."/>
            <person name="Kohler A."/>
            <person name="Barry K."/>
            <person name="LaButti K."/>
            <person name="Morin E."/>
            <person name="Salamov A."/>
            <person name="Lipzen A."/>
            <person name="Mereny Z."/>
            <person name="Hegedus B."/>
            <person name="Baldrian P."/>
            <person name="Stursova M."/>
            <person name="Weitz H."/>
            <person name="Taylor A."/>
            <person name="Grigoriev I.V."/>
            <person name="Nagy L.G."/>
            <person name="Martin F."/>
            <person name="Kauserud H."/>
        </authorList>
    </citation>
    <scope>NUCLEOTIDE SEQUENCE</scope>
    <source>
        <strain evidence="10">CBHHK182m</strain>
    </source>
</reference>
<dbReference type="InterPro" id="IPR002523">
    <property type="entry name" value="MgTranspt_CorA/ZnTranspt_ZntB"/>
</dbReference>
<evidence type="ECO:0000313" key="11">
    <source>
        <dbReference type="Proteomes" id="UP001215598"/>
    </source>
</evidence>
<dbReference type="InterPro" id="IPR045863">
    <property type="entry name" value="CorA_TM1_TM2"/>
</dbReference>
<evidence type="ECO:0000256" key="4">
    <source>
        <dbReference type="ARBA" id="ARBA00022475"/>
    </source>
</evidence>
<dbReference type="InterPro" id="IPR045861">
    <property type="entry name" value="CorA_cytoplasmic_dom"/>
</dbReference>
<evidence type="ECO:0000256" key="8">
    <source>
        <dbReference type="SAM" id="MobiDB-lite"/>
    </source>
</evidence>
<dbReference type="GO" id="GO:0050897">
    <property type="term" value="F:cobalt ion binding"/>
    <property type="evidence" value="ECO:0007669"/>
    <property type="project" value="TreeGrafter"/>
</dbReference>
<keyword evidence="7 9" id="KW-0472">Membrane</keyword>
<evidence type="ECO:0000256" key="7">
    <source>
        <dbReference type="ARBA" id="ARBA00023136"/>
    </source>
</evidence>
<feature type="transmembrane region" description="Helical" evidence="9">
    <location>
        <begin position="527"/>
        <end position="547"/>
    </location>
</feature>
<feature type="compositionally biased region" description="Pro residues" evidence="8">
    <location>
        <begin position="25"/>
        <end position="42"/>
    </location>
</feature>
<dbReference type="AlphaFoldDB" id="A0AAD7JI50"/>
<evidence type="ECO:0000256" key="1">
    <source>
        <dbReference type="ARBA" id="ARBA00004651"/>
    </source>
</evidence>
<dbReference type="SUPFAM" id="SSF144083">
    <property type="entry name" value="Magnesium transport protein CorA, transmembrane region"/>
    <property type="match status" value="1"/>
</dbReference>
<dbReference type="GO" id="GO:0015087">
    <property type="term" value="F:cobalt ion transmembrane transporter activity"/>
    <property type="evidence" value="ECO:0007669"/>
    <property type="project" value="TreeGrafter"/>
</dbReference>
<feature type="compositionally biased region" description="Polar residues" evidence="8">
    <location>
        <begin position="249"/>
        <end position="260"/>
    </location>
</feature>
<gene>
    <name evidence="10" type="ORF">B0H16DRAFT_1525258</name>
</gene>
<keyword evidence="6 9" id="KW-1133">Transmembrane helix</keyword>